<feature type="non-terminal residue" evidence="1">
    <location>
        <position position="1"/>
    </location>
</feature>
<reference evidence="2" key="1">
    <citation type="submission" date="2016-03" db="EMBL/GenBank/DDBJ databases">
        <authorList>
            <person name="Sibley D."/>
            <person name="Venepally P."/>
            <person name="Karamycheva S."/>
            <person name="Hadjithomas M."/>
            <person name="Khan A."/>
            <person name="Brunk B."/>
            <person name="Roos D."/>
            <person name="Caler E."/>
            <person name="Lorenzi H."/>
        </authorList>
    </citation>
    <scope>NUCLEOTIDE SEQUENCE [LARGE SCALE GENOMIC DNA]</scope>
    <source>
        <strain evidence="2">TgCatPRC2</strain>
    </source>
</reference>
<gene>
    <name evidence="1" type="ORF">TGPRC2_215610B</name>
</gene>
<comment type="caution">
    <text evidence="1">The sequence shown here is derived from an EMBL/GenBank/DDBJ whole genome shotgun (WGS) entry which is preliminary data.</text>
</comment>
<dbReference type="AlphaFoldDB" id="A0A151HFF6"/>
<evidence type="ECO:0000313" key="2">
    <source>
        <dbReference type="Proteomes" id="UP000075225"/>
    </source>
</evidence>
<dbReference type="EMBL" id="AHZP02001211">
    <property type="protein sequence ID" value="KYK68079.1"/>
    <property type="molecule type" value="Genomic_DNA"/>
</dbReference>
<dbReference type="Proteomes" id="UP000075225">
    <property type="component" value="Unassembled WGS sequence"/>
</dbReference>
<organism evidence="1 2">
    <name type="scientific">Toxoplasma gondii TgCatPRC2</name>
    <dbReference type="NCBI Taxonomy" id="1130821"/>
    <lineage>
        <taxon>Eukaryota</taxon>
        <taxon>Sar</taxon>
        <taxon>Alveolata</taxon>
        <taxon>Apicomplexa</taxon>
        <taxon>Conoidasida</taxon>
        <taxon>Coccidia</taxon>
        <taxon>Eucoccidiorida</taxon>
        <taxon>Eimeriorina</taxon>
        <taxon>Sarcocystidae</taxon>
        <taxon>Toxoplasma</taxon>
    </lineage>
</organism>
<name>A0A151HFF6_TOXGO</name>
<evidence type="ECO:0000313" key="1">
    <source>
        <dbReference type="EMBL" id="KYK68079.1"/>
    </source>
</evidence>
<proteinExistence type="predicted"/>
<sequence>RRSWWRRRTARAASGSIPFPD</sequence>
<accession>A0A151HFF6</accession>
<dbReference type="VEuPathDB" id="ToxoDB:TGPRC2_215610B"/>
<protein>
    <submittedName>
        <fullName evidence="1">Uncharacterized protein</fullName>
    </submittedName>
</protein>
<feature type="non-terminal residue" evidence="1">
    <location>
        <position position="21"/>
    </location>
</feature>